<dbReference type="RefSeq" id="WP_132872354.1">
    <property type="nucleotide sequence ID" value="NZ_SMGG01000003.1"/>
</dbReference>
<dbReference type="EMBL" id="SMGG01000003">
    <property type="protein sequence ID" value="TCK62359.1"/>
    <property type="molecule type" value="Genomic_DNA"/>
</dbReference>
<evidence type="ECO:0000313" key="2">
    <source>
        <dbReference type="Proteomes" id="UP000294614"/>
    </source>
</evidence>
<gene>
    <name evidence="1" type="ORF">C8D98_0884</name>
</gene>
<protein>
    <recommendedName>
        <fullName evidence="3">Glycosyltransferase involved in cell wall biosynthesis</fullName>
    </recommendedName>
</protein>
<evidence type="ECO:0000313" key="1">
    <source>
        <dbReference type="EMBL" id="TCK62359.1"/>
    </source>
</evidence>
<accession>A0A4R1KGA2</accession>
<reference evidence="1 2" key="1">
    <citation type="submission" date="2019-03" db="EMBL/GenBank/DDBJ databases">
        <title>Genomic Encyclopedia of Type Strains, Phase IV (KMG-IV): sequencing the most valuable type-strain genomes for metagenomic binning, comparative biology and taxonomic classification.</title>
        <authorList>
            <person name="Goeker M."/>
        </authorList>
    </citation>
    <scope>NUCLEOTIDE SEQUENCE [LARGE SCALE GENOMIC DNA]</scope>
    <source>
        <strain evidence="1 2">DSM 24984</strain>
    </source>
</reference>
<dbReference type="OrthoDB" id="9816564at2"/>
<evidence type="ECO:0008006" key="3">
    <source>
        <dbReference type="Google" id="ProtNLM"/>
    </source>
</evidence>
<proteinExistence type="predicted"/>
<keyword evidence="2" id="KW-1185">Reference proteome</keyword>
<dbReference type="AlphaFoldDB" id="A0A4R1KGA2"/>
<name>A0A4R1KGA2_9BACT</name>
<organism evidence="1 2">
    <name type="scientific">Seleniivibrio woodruffii</name>
    <dbReference type="NCBI Taxonomy" id="1078050"/>
    <lineage>
        <taxon>Bacteria</taxon>
        <taxon>Pseudomonadati</taxon>
        <taxon>Deferribacterota</taxon>
        <taxon>Deferribacteres</taxon>
        <taxon>Deferribacterales</taxon>
        <taxon>Geovibrionaceae</taxon>
        <taxon>Seleniivibrio</taxon>
    </lineage>
</organism>
<dbReference type="Proteomes" id="UP000294614">
    <property type="component" value="Unassembled WGS sequence"/>
</dbReference>
<dbReference type="Gene3D" id="3.40.50.2000">
    <property type="entry name" value="Glycogen Phosphorylase B"/>
    <property type="match status" value="1"/>
</dbReference>
<comment type="caution">
    <text evidence="1">The sequence shown here is derived from an EMBL/GenBank/DDBJ whole genome shotgun (WGS) entry which is preliminary data.</text>
</comment>
<sequence>MKKILLFSPNNWDSPLKYQRHHLAEYLADQESVECVYFLSKVAVRKLKISDFIKMLFSKLLSRKVSIERKKHDKISIVNYGLIPYQFKILNHFLKKKFFRKIAALNLVADEIVIISYQPFPELLELVERLKPTKFIYISVHDYENMTSVCKEVMKTEQAIIKRADLFSTDSYSLFEKLSGKSVSERVITLAPACPTSVLKKSKDTKYEKNEIRKLIYFGTIANYLDWDFINKAFSDGFRIDFLGYEYDFNLASNLPESKRYDPTDFENAYEIFMQYDAIILPYLIGDRNQHVLPAKIYECFSLGLPVFAPDMLWVKAKDINDFVFTYENFDDFRCKVNSFDMQGFQIIREHMLGVAENNRWEKRFEPLFRFIQESK</sequence>